<reference evidence="3 4" key="1">
    <citation type="journal article" date="2024" name="IMA Fungus">
        <title>IMA Genome - F19 : A genome assembly and annotation guide to empower mycologists, including annotated draft genome sequences of Ceratocystis pirilliformis, Diaporthe australafricana, Fusarium ophioides, Paecilomyces lecythidis, and Sporothrix stenoceras.</title>
        <authorList>
            <person name="Aylward J."/>
            <person name="Wilson A.M."/>
            <person name="Visagie C.M."/>
            <person name="Spraker J."/>
            <person name="Barnes I."/>
            <person name="Buitendag C."/>
            <person name="Ceriani C."/>
            <person name="Del Mar Angel L."/>
            <person name="du Plessis D."/>
            <person name="Fuchs T."/>
            <person name="Gasser K."/>
            <person name="Kramer D."/>
            <person name="Li W."/>
            <person name="Munsamy K."/>
            <person name="Piso A."/>
            <person name="Price J.L."/>
            <person name="Sonnekus B."/>
            <person name="Thomas C."/>
            <person name="van der Nest A."/>
            <person name="van Dijk A."/>
            <person name="van Heerden A."/>
            <person name="van Vuuren N."/>
            <person name="Yilmaz N."/>
            <person name="Duong T.A."/>
            <person name="van der Merwe N.A."/>
            <person name="Wingfield M.J."/>
            <person name="Wingfield B.D."/>
        </authorList>
    </citation>
    <scope>NUCLEOTIDE SEQUENCE [LARGE SCALE GENOMIC DNA]</scope>
    <source>
        <strain evidence="3 4">CMW 12675</strain>
    </source>
</reference>
<keyword evidence="4" id="KW-1185">Reference proteome</keyword>
<organism evidence="3 4">
    <name type="scientific">Ceratocystis pirilliformis</name>
    <dbReference type="NCBI Taxonomy" id="259994"/>
    <lineage>
        <taxon>Eukaryota</taxon>
        <taxon>Fungi</taxon>
        <taxon>Dikarya</taxon>
        <taxon>Ascomycota</taxon>
        <taxon>Pezizomycotina</taxon>
        <taxon>Sordariomycetes</taxon>
        <taxon>Hypocreomycetidae</taxon>
        <taxon>Microascales</taxon>
        <taxon>Ceratocystidaceae</taxon>
        <taxon>Ceratocystis</taxon>
    </lineage>
</organism>
<keyword evidence="2" id="KW-1133">Transmembrane helix</keyword>
<gene>
    <name evidence="3" type="ORF">Cpir12675_006494</name>
</gene>
<accession>A0ABR3YGU7</accession>
<evidence type="ECO:0008006" key="5">
    <source>
        <dbReference type="Google" id="ProtNLM"/>
    </source>
</evidence>
<feature type="region of interest" description="Disordered" evidence="1">
    <location>
        <begin position="212"/>
        <end position="231"/>
    </location>
</feature>
<evidence type="ECO:0000313" key="3">
    <source>
        <dbReference type="EMBL" id="KAL1887559.1"/>
    </source>
</evidence>
<dbReference type="EMBL" id="JAWDJO010000310">
    <property type="protein sequence ID" value="KAL1887559.1"/>
    <property type="molecule type" value="Genomic_DNA"/>
</dbReference>
<dbReference type="Proteomes" id="UP001583280">
    <property type="component" value="Unassembled WGS sequence"/>
</dbReference>
<keyword evidence="2" id="KW-0812">Transmembrane</keyword>
<feature type="region of interest" description="Disordered" evidence="1">
    <location>
        <begin position="163"/>
        <end position="201"/>
    </location>
</feature>
<evidence type="ECO:0000256" key="1">
    <source>
        <dbReference type="SAM" id="MobiDB-lite"/>
    </source>
</evidence>
<name>A0ABR3YGU7_9PEZI</name>
<feature type="transmembrane region" description="Helical" evidence="2">
    <location>
        <begin position="12"/>
        <end position="31"/>
    </location>
</feature>
<evidence type="ECO:0000313" key="4">
    <source>
        <dbReference type="Proteomes" id="UP001583280"/>
    </source>
</evidence>
<feature type="transmembrane region" description="Helical" evidence="2">
    <location>
        <begin position="79"/>
        <end position="101"/>
    </location>
</feature>
<feature type="region of interest" description="Disordered" evidence="1">
    <location>
        <begin position="111"/>
        <end position="147"/>
    </location>
</feature>
<feature type="compositionally biased region" description="Polar residues" evidence="1">
    <location>
        <begin position="212"/>
        <end position="229"/>
    </location>
</feature>
<keyword evidence="2" id="KW-0472">Membrane</keyword>
<comment type="caution">
    <text evidence="3">The sequence shown here is derived from an EMBL/GenBank/DDBJ whole genome shotgun (WGS) entry which is preliminary data.</text>
</comment>
<protein>
    <recommendedName>
        <fullName evidence="5">MARVEL domain-containing protein</fullName>
    </recommendedName>
</protein>
<feature type="compositionally biased region" description="Polar residues" evidence="1">
    <location>
        <begin position="192"/>
        <end position="201"/>
    </location>
</feature>
<evidence type="ECO:0000256" key="2">
    <source>
        <dbReference type="SAM" id="Phobius"/>
    </source>
</evidence>
<sequence length="314" mass="33467">MLLCVPIRTVVAFTAMVFDFMFAVAFIYVAAANGDSAGSCSGEVNTQFGKGNSSSEVDSEGNGGFANLPTYGQACQLEAAVLGVSIIALFFFVFSLLMELAMGRQHWRRKRDNMTLPDPNGPMGPGGVHLGPDVNEKPNLLVPGGNAKKNTVGSGFLSRLLGQKSAARTSSDGENMLPHHPSPADVEHRPSGDNSSLRNANTNAGETYIFSQDATAPGPTTHSTDQTSGYIAPSPYGGAAYSHTYTHAVSPVSIGNMQEPQYEPYSAQVGSPRMNAHISSGALDYDTYRQTDTQPPIYRPYGDGMYDRVQGRVL</sequence>
<proteinExistence type="predicted"/>